<evidence type="ECO:0000256" key="10">
    <source>
        <dbReference type="ARBA" id="ARBA00023012"/>
    </source>
</evidence>
<sequence length="568" mass="64233">MVIMIAILSSVGFYLNDQVSKLLQVNTERHMENTAVQATGNITLLLNQMENFTAQIATNAVVQSMMQKELNGNHLSFDSRQQLQQEVRKHEAYMRGVRSIELYTTDYSTLLPLTENKLNDRLPAEWIAKADQAKGELVWLGTDENNSDIVIAMRHVRLMNQSFAQAGYLLIYMDVNYFELTDLSVGGANSVASNEYMWLTDDIGTVLNTNSPKNIVLPLAISAQHSINIDGRYYYGVQRTIEDVNWQISILTPVDEATEGISVLRTGIIISLLIGIILFLIVTYFLSGMISKPILRLIRAMRVARLGTLKVIPIESGTIEINELNNTYNQMVESLNGLIKMVYEKEILQSQTELKALQAQINPHFLFNTLEALYWEMETRGEDQLAEAIVAMSGIFRYVINRDEQDEWVTLGDELDHAERYLKIMKMRMVERLDWSIEVDADCRVVVMPKLLIQPLIENAIHHGVEQQIGSGVVKLSVVENVSEQHIRIKVSDNGPGMSQQQIDHVLERIKLRNRNNYEGKSTGVGLSITEQRIKLYFGAESDGLMIESEKGKGTIVSFDIPIAFKGE</sequence>
<dbReference type="InterPro" id="IPR050640">
    <property type="entry name" value="Bact_2-comp_sensor_kinase"/>
</dbReference>
<keyword evidence="12" id="KW-1133">Transmembrane helix</keyword>
<keyword evidence="6" id="KW-0808">Transferase</keyword>
<evidence type="ECO:0000256" key="1">
    <source>
        <dbReference type="ARBA" id="ARBA00000085"/>
    </source>
</evidence>
<dbReference type="Pfam" id="PF06580">
    <property type="entry name" value="His_kinase"/>
    <property type="match status" value="1"/>
</dbReference>
<keyword evidence="8 15" id="KW-0418">Kinase</keyword>
<dbReference type="EMBL" id="CP097899">
    <property type="protein sequence ID" value="URN96733.1"/>
    <property type="molecule type" value="Genomic_DNA"/>
</dbReference>
<gene>
    <name evidence="15" type="ORF">NAG76_01190</name>
</gene>
<evidence type="ECO:0000256" key="11">
    <source>
        <dbReference type="ARBA" id="ARBA00023136"/>
    </source>
</evidence>
<evidence type="ECO:0000256" key="4">
    <source>
        <dbReference type="ARBA" id="ARBA00022475"/>
    </source>
</evidence>
<dbReference type="PANTHER" id="PTHR34220">
    <property type="entry name" value="SENSOR HISTIDINE KINASE YPDA"/>
    <property type="match status" value="1"/>
</dbReference>
<dbReference type="Pfam" id="PF02518">
    <property type="entry name" value="HATPase_c"/>
    <property type="match status" value="1"/>
</dbReference>
<dbReference type="Gene3D" id="6.10.340.10">
    <property type="match status" value="1"/>
</dbReference>
<dbReference type="SMART" id="SM00387">
    <property type="entry name" value="HATPase_c"/>
    <property type="match status" value="1"/>
</dbReference>
<evidence type="ECO:0000256" key="7">
    <source>
        <dbReference type="ARBA" id="ARBA00022741"/>
    </source>
</evidence>
<evidence type="ECO:0000256" key="8">
    <source>
        <dbReference type="ARBA" id="ARBA00022777"/>
    </source>
</evidence>
<dbReference type="InterPro" id="IPR003660">
    <property type="entry name" value="HAMP_dom"/>
</dbReference>
<name>A0A9J6ZKG2_9BACL</name>
<comment type="catalytic activity">
    <reaction evidence="1">
        <text>ATP + protein L-histidine = ADP + protein N-phospho-L-histidine.</text>
        <dbReference type="EC" id="2.7.13.3"/>
    </reaction>
</comment>
<dbReference type="GO" id="GO:0005886">
    <property type="term" value="C:plasma membrane"/>
    <property type="evidence" value="ECO:0007669"/>
    <property type="project" value="UniProtKB-SubCell"/>
</dbReference>
<dbReference type="CDD" id="cd06225">
    <property type="entry name" value="HAMP"/>
    <property type="match status" value="1"/>
</dbReference>
<dbReference type="InterPro" id="IPR005467">
    <property type="entry name" value="His_kinase_dom"/>
</dbReference>
<dbReference type="AlphaFoldDB" id="A0A9J6ZKG2"/>
<evidence type="ECO:0000256" key="2">
    <source>
        <dbReference type="ARBA" id="ARBA00004651"/>
    </source>
</evidence>
<comment type="subcellular location">
    <subcellularLocation>
        <location evidence="2">Cell membrane</location>
        <topology evidence="2">Multi-pass membrane protein</topology>
    </subcellularLocation>
</comment>
<organism evidence="15 16">
    <name type="scientific">Candidatus Pristimantibacillus lignocellulolyticus</name>
    <dbReference type="NCBI Taxonomy" id="2994561"/>
    <lineage>
        <taxon>Bacteria</taxon>
        <taxon>Bacillati</taxon>
        <taxon>Bacillota</taxon>
        <taxon>Bacilli</taxon>
        <taxon>Bacillales</taxon>
        <taxon>Paenibacillaceae</taxon>
        <taxon>Candidatus Pristimantibacillus</taxon>
    </lineage>
</organism>
<feature type="transmembrane region" description="Helical" evidence="12">
    <location>
        <begin position="268"/>
        <end position="286"/>
    </location>
</feature>
<accession>A0A9J6ZKG2</accession>
<evidence type="ECO:0000256" key="6">
    <source>
        <dbReference type="ARBA" id="ARBA00022679"/>
    </source>
</evidence>
<evidence type="ECO:0000256" key="5">
    <source>
        <dbReference type="ARBA" id="ARBA00022553"/>
    </source>
</evidence>
<keyword evidence="5" id="KW-0597">Phosphoprotein</keyword>
<evidence type="ECO:0000259" key="14">
    <source>
        <dbReference type="PROSITE" id="PS50885"/>
    </source>
</evidence>
<evidence type="ECO:0000313" key="16">
    <source>
        <dbReference type="Proteomes" id="UP001056756"/>
    </source>
</evidence>
<evidence type="ECO:0000256" key="9">
    <source>
        <dbReference type="ARBA" id="ARBA00022840"/>
    </source>
</evidence>
<evidence type="ECO:0000313" key="15">
    <source>
        <dbReference type="EMBL" id="URN96733.1"/>
    </source>
</evidence>
<dbReference type="InterPro" id="IPR036890">
    <property type="entry name" value="HATPase_C_sf"/>
</dbReference>
<keyword evidence="9" id="KW-0067">ATP-binding</keyword>
<dbReference type="Proteomes" id="UP001056756">
    <property type="component" value="Chromosome"/>
</dbReference>
<dbReference type="InterPro" id="IPR010559">
    <property type="entry name" value="Sig_transdc_His_kin_internal"/>
</dbReference>
<dbReference type="PANTHER" id="PTHR34220:SF7">
    <property type="entry name" value="SENSOR HISTIDINE KINASE YPDA"/>
    <property type="match status" value="1"/>
</dbReference>
<keyword evidence="4" id="KW-1003">Cell membrane</keyword>
<dbReference type="PRINTS" id="PR00344">
    <property type="entry name" value="BCTRLSENSOR"/>
</dbReference>
<evidence type="ECO:0000256" key="12">
    <source>
        <dbReference type="SAM" id="Phobius"/>
    </source>
</evidence>
<dbReference type="SMART" id="SM00304">
    <property type="entry name" value="HAMP"/>
    <property type="match status" value="1"/>
</dbReference>
<protein>
    <recommendedName>
        <fullName evidence="3">histidine kinase</fullName>
        <ecNumber evidence="3">2.7.13.3</ecNumber>
    </recommendedName>
</protein>
<dbReference type="KEGG" id="plig:NAG76_01190"/>
<evidence type="ECO:0000256" key="3">
    <source>
        <dbReference type="ARBA" id="ARBA00012438"/>
    </source>
</evidence>
<dbReference type="Gene3D" id="3.30.565.10">
    <property type="entry name" value="Histidine kinase-like ATPase, C-terminal domain"/>
    <property type="match status" value="1"/>
</dbReference>
<reference evidence="15" key="1">
    <citation type="submission" date="2022-05" db="EMBL/GenBank/DDBJ databases">
        <title>Novel bacterial taxa in a minimal lignocellulolytic consortium and its capacity to transform plastics disclosed by genome-resolved metagenomics.</title>
        <authorList>
            <person name="Rodriguez C.A.D."/>
            <person name="Diaz-Garcia L."/>
            <person name="Herrera K."/>
            <person name="Tarazona N.A."/>
            <person name="Sproer C."/>
            <person name="Overmann J."/>
            <person name="Jimenez D.J."/>
        </authorList>
    </citation>
    <scope>NUCLEOTIDE SEQUENCE</scope>
    <source>
        <strain evidence="15">MAG5</strain>
    </source>
</reference>
<dbReference type="PROSITE" id="PS50109">
    <property type="entry name" value="HIS_KIN"/>
    <property type="match status" value="1"/>
</dbReference>
<keyword evidence="11 12" id="KW-0472">Membrane</keyword>
<dbReference type="EC" id="2.7.13.3" evidence="3"/>
<feature type="domain" description="Histidine kinase" evidence="13">
    <location>
        <begin position="452"/>
        <end position="565"/>
    </location>
</feature>
<evidence type="ECO:0000259" key="13">
    <source>
        <dbReference type="PROSITE" id="PS50109"/>
    </source>
</evidence>
<dbReference type="GO" id="GO:0005524">
    <property type="term" value="F:ATP binding"/>
    <property type="evidence" value="ECO:0007669"/>
    <property type="project" value="UniProtKB-KW"/>
</dbReference>
<dbReference type="InterPro" id="IPR004358">
    <property type="entry name" value="Sig_transdc_His_kin-like_C"/>
</dbReference>
<feature type="domain" description="HAMP" evidence="14">
    <location>
        <begin position="288"/>
        <end position="340"/>
    </location>
</feature>
<keyword evidence="12" id="KW-0812">Transmembrane</keyword>
<dbReference type="SUPFAM" id="SSF55874">
    <property type="entry name" value="ATPase domain of HSP90 chaperone/DNA topoisomerase II/histidine kinase"/>
    <property type="match status" value="1"/>
</dbReference>
<dbReference type="InterPro" id="IPR003594">
    <property type="entry name" value="HATPase_dom"/>
</dbReference>
<keyword evidence="10" id="KW-0902">Two-component regulatory system</keyword>
<dbReference type="GO" id="GO:0000155">
    <property type="term" value="F:phosphorelay sensor kinase activity"/>
    <property type="evidence" value="ECO:0007669"/>
    <property type="project" value="InterPro"/>
</dbReference>
<proteinExistence type="predicted"/>
<dbReference type="PROSITE" id="PS50885">
    <property type="entry name" value="HAMP"/>
    <property type="match status" value="1"/>
</dbReference>
<keyword evidence="7" id="KW-0547">Nucleotide-binding</keyword>
<dbReference type="Pfam" id="PF00672">
    <property type="entry name" value="HAMP"/>
    <property type="match status" value="1"/>
</dbReference>